<dbReference type="Proteomes" id="UP000887574">
    <property type="component" value="Unplaced"/>
</dbReference>
<organism evidence="2 3">
    <name type="scientific">Ditylenchus dipsaci</name>
    <dbReference type="NCBI Taxonomy" id="166011"/>
    <lineage>
        <taxon>Eukaryota</taxon>
        <taxon>Metazoa</taxon>
        <taxon>Ecdysozoa</taxon>
        <taxon>Nematoda</taxon>
        <taxon>Chromadorea</taxon>
        <taxon>Rhabditida</taxon>
        <taxon>Tylenchina</taxon>
        <taxon>Tylenchomorpha</taxon>
        <taxon>Sphaerularioidea</taxon>
        <taxon>Anguinidae</taxon>
        <taxon>Anguininae</taxon>
        <taxon>Ditylenchus</taxon>
    </lineage>
</organism>
<protein>
    <submittedName>
        <fullName evidence="3">Uncharacterized protein</fullName>
    </submittedName>
</protein>
<reference evidence="3" key="1">
    <citation type="submission" date="2022-11" db="UniProtKB">
        <authorList>
            <consortium name="WormBaseParasite"/>
        </authorList>
    </citation>
    <scope>IDENTIFICATION</scope>
</reference>
<dbReference type="InterPro" id="IPR011042">
    <property type="entry name" value="6-blade_b-propeller_TolB-like"/>
</dbReference>
<dbReference type="Pfam" id="PF07676">
    <property type="entry name" value="PD40"/>
    <property type="match status" value="2"/>
</dbReference>
<dbReference type="PANTHER" id="PTHR36842:SF1">
    <property type="entry name" value="PROTEIN TOLB"/>
    <property type="match status" value="1"/>
</dbReference>
<sequence>MLSKTHTEKLEETELKEEIPEDIHFEGEKHLSNVKQLTFGGQNAEGYFSFDDQSIVLQAAGVDRYGTECDQIYRADFTNGRPAPSTLLQRLSTGIGACTCSYFFPDNLHSIHASTFASQFDNITDISRTCPAKKCVSEQAKTDPLLKKLCNTSYTWDLFPGYDIYKVNQYGNFVARLTESIGYDAEGAVSPDGSKIVFTSMRSGDPELYLMDADGGNQKELVKLMVVLRAIFTLQTPKFQLTNGTLGYDGGPFFSPDGTKVIFRASRPNTPEEIKKYKQLLSYDLVDHWPWNCISNFNATGHFGAFDLYSIGEDGQGLQRVTYNQNGFDAFQ</sequence>
<dbReference type="InterPro" id="IPR011659">
    <property type="entry name" value="WD40"/>
</dbReference>
<dbReference type="Gene3D" id="2.120.10.30">
    <property type="entry name" value="TolB, C-terminal domain"/>
    <property type="match status" value="1"/>
</dbReference>
<dbReference type="SUPFAM" id="SSF82171">
    <property type="entry name" value="DPP6 N-terminal domain-like"/>
    <property type="match status" value="1"/>
</dbReference>
<proteinExistence type="inferred from homology"/>
<comment type="similarity">
    <text evidence="1">Belongs to the TolB family.</text>
</comment>
<name>A0A915EIR8_9BILA</name>
<keyword evidence="2" id="KW-1185">Reference proteome</keyword>
<dbReference type="AlphaFoldDB" id="A0A915EIR8"/>
<evidence type="ECO:0000313" key="3">
    <source>
        <dbReference type="WBParaSite" id="jg6765"/>
    </source>
</evidence>
<accession>A0A915EIR8</accession>
<dbReference type="PANTHER" id="PTHR36842">
    <property type="entry name" value="PROTEIN TOLB HOMOLOG"/>
    <property type="match status" value="1"/>
</dbReference>
<evidence type="ECO:0000313" key="2">
    <source>
        <dbReference type="Proteomes" id="UP000887574"/>
    </source>
</evidence>
<dbReference type="WBParaSite" id="jg6765">
    <property type="protein sequence ID" value="jg6765"/>
    <property type="gene ID" value="jg6765"/>
</dbReference>
<evidence type="ECO:0000256" key="1">
    <source>
        <dbReference type="ARBA" id="ARBA00009820"/>
    </source>
</evidence>